<keyword evidence="1" id="KW-0479">Metal-binding</keyword>
<organism evidence="8 9">
    <name type="scientific">Arachis duranensis</name>
    <name type="common">Wild peanut</name>
    <dbReference type="NCBI Taxonomy" id="130453"/>
    <lineage>
        <taxon>Eukaryota</taxon>
        <taxon>Viridiplantae</taxon>
        <taxon>Streptophyta</taxon>
        <taxon>Embryophyta</taxon>
        <taxon>Tracheophyta</taxon>
        <taxon>Spermatophyta</taxon>
        <taxon>Magnoliopsida</taxon>
        <taxon>eudicotyledons</taxon>
        <taxon>Gunneridae</taxon>
        <taxon>Pentapetalae</taxon>
        <taxon>rosids</taxon>
        <taxon>fabids</taxon>
        <taxon>Fabales</taxon>
        <taxon>Fabaceae</taxon>
        <taxon>Papilionoideae</taxon>
        <taxon>50 kb inversion clade</taxon>
        <taxon>dalbergioids sensu lato</taxon>
        <taxon>Dalbergieae</taxon>
        <taxon>Pterocarpus clade</taxon>
        <taxon>Arachis</taxon>
    </lineage>
</organism>
<feature type="compositionally biased region" description="Low complexity" evidence="5">
    <location>
        <begin position="1"/>
        <end position="10"/>
    </location>
</feature>
<protein>
    <submittedName>
        <fullName evidence="9">Uncharacterized protein LOC127744876</fullName>
    </submittedName>
</protein>
<evidence type="ECO:0000313" key="9">
    <source>
        <dbReference type="RefSeq" id="XP_052113658.1"/>
    </source>
</evidence>
<keyword evidence="3" id="KW-0862">Zinc</keyword>
<reference evidence="9" key="2">
    <citation type="submission" date="2025-08" db="UniProtKB">
        <authorList>
            <consortium name="RefSeq"/>
        </authorList>
    </citation>
    <scope>IDENTIFICATION</scope>
    <source>
        <tissue evidence="9">Whole plant</tissue>
    </source>
</reference>
<evidence type="ECO:0000256" key="1">
    <source>
        <dbReference type="ARBA" id="ARBA00022723"/>
    </source>
</evidence>
<evidence type="ECO:0000259" key="7">
    <source>
        <dbReference type="PROSITE" id="PS51999"/>
    </source>
</evidence>
<keyword evidence="6" id="KW-0472">Membrane</keyword>
<keyword evidence="6" id="KW-1133">Transmembrane helix</keyword>
<feature type="region of interest" description="Disordered" evidence="5">
    <location>
        <begin position="1"/>
        <end position="28"/>
    </location>
</feature>
<feature type="transmembrane region" description="Helical" evidence="6">
    <location>
        <begin position="137"/>
        <end position="158"/>
    </location>
</feature>
<feature type="domain" description="GRF-type" evidence="7">
    <location>
        <begin position="44"/>
        <end position="87"/>
    </location>
</feature>
<reference evidence="8" key="1">
    <citation type="journal article" date="2016" name="Nat. Genet.">
        <title>The genome sequences of Arachis duranensis and Arachis ipaensis, the diploid ancestors of cultivated peanut.</title>
        <authorList>
            <person name="Bertioli D.J."/>
            <person name="Cannon S.B."/>
            <person name="Froenicke L."/>
            <person name="Huang G."/>
            <person name="Farmer A.D."/>
            <person name="Cannon E.K."/>
            <person name="Liu X."/>
            <person name="Gao D."/>
            <person name="Clevenger J."/>
            <person name="Dash S."/>
            <person name="Ren L."/>
            <person name="Moretzsohn M.C."/>
            <person name="Shirasawa K."/>
            <person name="Huang W."/>
            <person name="Vidigal B."/>
            <person name="Abernathy B."/>
            <person name="Chu Y."/>
            <person name="Niederhuth C.E."/>
            <person name="Umale P."/>
            <person name="Araujo A.C."/>
            <person name="Kozik A."/>
            <person name="Kim K.D."/>
            <person name="Burow M.D."/>
            <person name="Varshney R.K."/>
            <person name="Wang X."/>
            <person name="Zhang X."/>
            <person name="Barkley N."/>
            <person name="Guimaraes P.M."/>
            <person name="Isobe S."/>
            <person name="Guo B."/>
            <person name="Liao B."/>
            <person name="Stalker H.T."/>
            <person name="Schmitz R.J."/>
            <person name="Scheffler B.E."/>
            <person name="Leal-Bertioli S.C."/>
            <person name="Xun X."/>
            <person name="Jackson S.A."/>
            <person name="Michelmore R."/>
            <person name="Ozias-Akins P."/>
        </authorList>
    </citation>
    <scope>NUCLEOTIDE SEQUENCE [LARGE SCALE GENOMIC DNA]</scope>
    <source>
        <strain evidence="8">cv. V14167</strain>
    </source>
</reference>
<dbReference type="RefSeq" id="XP_052113658.1">
    <property type="nucleotide sequence ID" value="XM_052257698.1"/>
</dbReference>
<dbReference type="AlphaFoldDB" id="A0A9C6WT88"/>
<dbReference type="Proteomes" id="UP000515211">
    <property type="component" value="Chromosome 2"/>
</dbReference>
<keyword evidence="6" id="KW-0812">Transmembrane</keyword>
<dbReference type="Pfam" id="PF06839">
    <property type="entry name" value="Zn_ribbon_GRF"/>
    <property type="match status" value="1"/>
</dbReference>
<evidence type="ECO:0000256" key="5">
    <source>
        <dbReference type="SAM" id="MobiDB-lite"/>
    </source>
</evidence>
<dbReference type="GO" id="GO:0008270">
    <property type="term" value="F:zinc ion binding"/>
    <property type="evidence" value="ECO:0007669"/>
    <property type="project" value="UniProtKB-KW"/>
</dbReference>
<evidence type="ECO:0000256" key="4">
    <source>
        <dbReference type="PROSITE-ProRule" id="PRU01343"/>
    </source>
</evidence>
<keyword evidence="8" id="KW-1185">Reference proteome</keyword>
<evidence type="ECO:0000256" key="3">
    <source>
        <dbReference type="ARBA" id="ARBA00022833"/>
    </source>
</evidence>
<dbReference type="GeneID" id="127744876"/>
<evidence type="ECO:0000313" key="8">
    <source>
        <dbReference type="Proteomes" id="UP000515211"/>
    </source>
</evidence>
<evidence type="ECO:0000256" key="2">
    <source>
        <dbReference type="ARBA" id="ARBA00022771"/>
    </source>
</evidence>
<accession>A0A9C6WT88</accession>
<dbReference type="PROSITE" id="PS51999">
    <property type="entry name" value="ZF_GRF"/>
    <property type="match status" value="1"/>
</dbReference>
<dbReference type="KEGG" id="adu:127744876"/>
<keyword evidence="2 4" id="KW-0863">Zinc-finger</keyword>
<gene>
    <name evidence="9" type="primary">LOC127744876</name>
</gene>
<dbReference type="PANTHER" id="PTHR33248">
    <property type="entry name" value="ZINC ION-BINDING PROTEIN"/>
    <property type="match status" value="1"/>
</dbReference>
<sequence>MAANGASATSRRSRRGVREENSASSSDPCVVHDGDLKDDVAPRCFCGVYAIMYMSKTISNPNRVFLGCPLYKENQLHCKFFLWVDEHLVRIGSSGCIFDKRPLIEKEAEVVEEEEEFRHRMDVLEEKVTVLEKKKNPLVCCVVIIWDAQGVIFLHVFGLMDGGLGMNLNSLVVAVLAAANVSLEAAVLDPGLT</sequence>
<dbReference type="InterPro" id="IPR010666">
    <property type="entry name" value="Znf_GRF"/>
</dbReference>
<proteinExistence type="predicted"/>
<evidence type="ECO:0000256" key="6">
    <source>
        <dbReference type="SAM" id="Phobius"/>
    </source>
</evidence>
<name>A0A9C6WT88_ARADU</name>